<gene>
    <name evidence="2" type="ORF">PZE19_05085</name>
</gene>
<dbReference type="InterPro" id="IPR012349">
    <property type="entry name" value="Split_barrel_FMN-bd"/>
</dbReference>
<dbReference type="InterPro" id="IPR024015">
    <property type="entry name" value="Pyridox_Oxase_FMN-dep_Alr4036"/>
</dbReference>
<dbReference type="Proteomes" id="UP001216907">
    <property type="component" value="Unassembled WGS sequence"/>
</dbReference>
<sequence length="193" mass="22173">MPAELWRPSLDLALHRNRHHYQMRLVQLATVRPDSRPSIRTVVFRGFLDDARRLVFTTDVRSSKRGEIENNPYGEICWYFPETREQFRLAGLLSLVDDCTPDAGLREARGDVWGGLSDATRLSFTWPAPGEPRDHDSPFPSVPPDASHPVETFCLMILTATEVDHLELQGDPQHRWKYEADPRGRWSGREVNP</sequence>
<accession>A0ABT6F6U3</accession>
<dbReference type="Pfam" id="PF12766">
    <property type="entry name" value="Pyridox_oxase_2"/>
    <property type="match status" value="1"/>
</dbReference>
<evidence type="ECO:0000313" key="2">
    <source>
        <dbReference type="EMBL" id="MDG3003133.1"/>
    </source>
</evidence>
<keyword evidence="3" id="KW-1185">Reference proteome</keyword>
<organism evidence="2 3">
    <name type="scientific">Paludisphaera mucosa</name>
    <dbReference type="NCBI Taxonomy" id="3030827"/>
    <lineage>
        <taxon>Bacteria</taxon>
        <taxon>Pseudomonadati</taxon>
        <taxon>Planctomycetota</taxon>
        <taxon>Planctomycetia</taxon>
        <taxon>Isosphaerales</taxon>
        <taxon>Isosphaeraceae</taxon>
        <taxon>Paludisphaera</taxon>
    </lineage>
</organism>
<dbReference type="EMBL" id="JARRAG010000001">
    <property type="protein sequence ID" value="MDG3003133.1"/>
    <property type="molecule type" value="Genomic_DNA"/>
</dbReference>
<evidence type="ECO:0000259" key="1">
    <source>
        <dbReference type="Pfam" id="PF12766"/>
    </source>
</evidence>
<dbReference type="PANTHER" id="PTHR28243:SF1">
    <property type="entry name" value="PYRIDOXAMINE 5'-PHOSPHATE OXIDASE ALR4036 FAMILY FMN-BINDING DOMAIN-CONTAINING PROTEIN"/>
    <property type="match status" value="1"/>
</dbReference>
<reference evidence="2 3" key="1">
    <citation type="submission" date="2023-03" db="EMBL/GenBank/DDBJ databases">
        <title>Paludisphaera mucosa sp. nov. a novel planctomycete from northern fen.</title>
        <authorList>
            <person name="Ivanova A."/>
        </authorList>
    </citation>
    <scope>NUCLEOTIDE SEQUENCE [LARGE SCALE GENOMIC DNA]</scope>
    <source>
        <strain evidence="2 3">Pla2</strain>
    </source>
</reference>
<comment type="caution">
    <text evidence="2">The sequence shown here is derived from an EMBL/GenBank/DDBJ whole genome shotgun (WGS) entry which is preliminary data.</text>
</comment>
<dbReference type="Gene3D" id="2.30.110.10">
    <property type="entry name" value="Electron Transport, Fmn-binding Protein, Chain A"/>
    <property type="match status" value="1"/>
</dbReference>
<protein>
    <submittedName>
        <fullName evidence="2">Pyridoxamine 5'-phosphate oxidase family protein</fullName>
    </submittedName>
</protein>
<feature type="domain" description="Pyridoxamine 5'-phosphate oxidase Alr4036 family FMN-binding" evidence="1">
    <location>
        <begin position="5"/>
        <end position="96"/>
    </location>
</feature>
<proteinExistence type="predicted"/>
<dbReference type="PANTHER" id="PTHR28243">
    <property type="entry name" value="AGL049CP"/>
    <property type="match status" value="1"/>
</dbReference>
<dbReference type="InterPro" id="IPR024624">
    <property type="entry name" value="Pyridox_Oxase_Alr4036_FMN-bd"/>
</dbReference>
<dbReference type="RefSeq" id="WP_277859489.1">
    <property type="nucleotide sequence ID" value="NZ_JARRAG010000001.1"/>
</dbReference>
<dbReference type="SUPFAM" id="SSF50475">
    <property type="entry name" value="FMN-binding split barrel"/>
    <property type="match status" value="1"/>
</dbReference>
<name>A0ABT6F6U3_9BACT</name>
<evidence type="ECO:0000313" key="3">
    <source>
        <dbReference type="Proteomes" id="UP001216907"/>
    </source>
</evidence>
<dbReference type="NCBIfam" id="TIGR04026">
    <property type="entry name" value="PPOX_FMN_cyano"/>
    <property type="match status" value="1"/>
</dbReference>